<evidence type="ECO:0000313" key="3">
    <source>
        <dbReference type="EMBL" id="QOL79897.1"/>
    </source>
</evidence>
<gene>
    <name evidence="3" type="ORF">F3W81_03095</name>
</gene>
<accession>A0A7L9WJM4</accession>
<keyword evidence="4" id="KW-1185">Reference proteome</keyword>
<protein>
    <submittedName>
        <fullName evidence="3">Amidase</fullName>
    </submittedName>
</protein>
<dbReference type="GO" id="GO:0003824">
    <property type="term" value="F:catalytic activity"/>
    <property type="evidence" value="ECO:0007669"/>
    <property type="project" value="InterPro"/>
</dbReference>
<sequence length="448" mass="47474">MLFRWSRPVMQRHAMNFEHQIDRPNPQSMTACALVAEVASGRISALDVAEATIAAIAESEPDVQAFAYFDADLLRAQAVAVDAGESLGKLAGVTVGVKDVIATFDMPTSHNTKRYEGVMTGVDAACVDTLRAAGALIVGKTVTTEFAAGQRGGKTRNPHDLTRTPGGSSSGSAAAVAAGMCAVALGTQTGGSTIRPASFNGIFGWKPTWNAISREGLKVYSLTCDTLGLYAREIGDLQLLADVFDLDPSPEPQSLEGLRIALCRTPVWEATEPSMRDAMARGATYLRGQGAQVVELELPSIFNDLHAAHTIILAREGRSAFLNEVRRCPELHDQFHDMVGNARQITPDQARWAYAHADSCRAAFDEIAQGFDAVMTPSACGEAPVGLAFTGDATMNSLWTLLQVPVVSAPGLTGPNGMPLGLSFVTRRYADRTALVIAGLAAQAILEG</sequence>
<dbReference type="Proteomes" id="UP000594118">
    <property type="component" value="Chromosome"/>
</dbReference>
<dbReference type="EMBL" id="CP045201">
    <property type="protein sequence ID" value="QOL79897.1"/>
    <property type="molecule type" value="Genomic_DNA"/>
</dbReference>
<dbReference type="PANTHER" id="PTHR11895:SF151">
    <property type="entry name" value="GLUTAMYL-TRNA(GLN) AMIDOTRANSFERASE SUBUNIT A"/>
    <property type="match status" value="1"/>
</dbReference>
<dbReference type="Gene3D" id="3.90.1300.10">
    <property type="entry name" value="Amidase signature (AS) domain"/>
    <property type="match status" value="1"/>
</dbReference>
<dbReference type="PANTHER" id="PTHR11895">
    <property type="entry name" value="TRANSAMIDASE"/>
    <property type="match status" value="1"/>
</dbReference>
<feature type="region of interest" description="Disordered" evidence="1">
    <location>
        <begin position="149"/>
        <end position="169"/>
    </location>
</feature>
<dbReference type="SUPFAM" id="SSF75304">
    <property type="entry name" value="Amidase signature (AS) enzymes"/>
    <property type="match status" value="1"/>
</dbReference>
<dbReference type="InterPro" id="IPR000120">
    <property type="entry name" value="Amidase"/>
</dbReference>
<evidence type="ECO:0000259" key="2">
    <source>
        <dbReference type="Pfam" id="PF01425"/>
    </source>
</evidence>
<feature type="domain" description="Amidase" evidence="2">
    <location>
        <begin position="48"/>
        <end position="434"/>
    </location>
</feature>
<dbReference type="InterPro" id="IPR023631">
    <property type="entry name" value="Amidase_dom"/>
</dbReference>
<dbReference type="InterPro" id="IPR036928">
    <property type="entry name" value="AS_sf"/>
</dbReference>
<reference evidence="3 4" key="1">
    <citation type="submission" date="2019-10" db="EMBL/GenBank/DDBJ databases">
        <title>Pseudopuniceibacterium sp. HQ09 islated from Antarctica.</title>
        <authorList>
            <person name="Liao L."/>
            <person name="Su S."/>
            <person name="Chen B."/>
            <person name="Yu Y."/>
        </authorList>
    </citation>
    <scope>NUCLEOTIDE SEQUENCE [LARGE SCALE GENOMIC DNA]</scope>
    <source>
        <strain evidence="3 4">HQ09</strain>
    </source>
</reference>
<dbReference type="AlphaFoldDB" id="A0A7L9WJM4"/>
<dbReference type="KEGG" id="pshq:F3W81_03095"/>
<evidence type="ECO:0000256" key="1">
    <source>
        <dbReference type="SAM" id="MobiDB-lite"/>
    </source>
</evidence>
<proteinExistence type="predicted"/>
<dbReference type="Pfam" id="PF01425">
    <property type="entry name" value="Amidase"/>
    <property type="match status" value="1"/>
</dbReference>
<organism evidence="3 4">
    <name type="scientific">Pseudooceanicola spongiae</name>
    <dbReference type="NCBI Taxonomy" id="2613965"/>
    <lineage>
        <taxon>Bacteria</taxon>
        <taxon>Pseudomonadati</taxon>
        <taxon>Pseudomonadota</taxon>
        <taxon>Alphaproteobacteria</taxon>
        <taxon>Rhodobacterales</taxon>
        <taxon>Paracoccaceae</taxon>
        <taxon>Pseudooceanicola</taxon>
    </lineage>
</organism>
<evidence type="ECO:0000313" key="4">
    <source>
        <dbReference type="Proteomes" id="UP000594118"/>
    </source>
</evidence>
<name>A0A7L9WJM4_9RHOB</name>